<keyword evidence="2" id="KW-1185">Reference proteome</keyword>
<dbReference type="SUPFAM" id="SSF49373">
    <property type="entry name" value="Invasin/intimin cell-adhesion fragments"/>
    <property type="match status" value="1"/>
</dbReference>
<name>A0ABW3BRN3_9FLAO</name>
<evidence type="ECO:0000313" key="1">
    <source>
        <dbReference type="EMBL" id="MFD0835313.1"/>
    </source>
</evidence>
<dbReference type="Proteomes" id="UP001597011">
    <property type="component" value="Unassembled WGS sequence"/>
</dbReference>
<dbReference type="EMBL" id="JBHTIB010000008">
    <property type="protein sequence ID" value="MFD0835313.1"/>
    <property type="molecule type" value="Genomic_DNA"/>
</dbReference>
<dbReference type="InterPro" id="IPR008964">
    <property type="entry name" value="Invasin/intimin_cell_adhesion"/>
</dbReference>
<gene>
    <name evidence="1" type="ORF">ACFQ0I_06025</name>
</gene>
<evidence type="ECO:0000313" key="2">
    <source>
        <dbReference type="Proteomes" id="UP001597011"/>
    </source>
</evidence>
<comment type="caution">
    <text evidence="1">The sequence shown here is derived from an EMBL/GenBank/DDBJ whole genome shotgun (WGS) entry which is preliminary data.</text>
</comment>
<protein>
    <submittedName>
        <fullName evidence="1">Uncharacterized protein</fullName>
    </submittedName>
</protein>
<organism evidence="1 2">
    <name type="scientific">Mariniflexile aquimaris</name>
    <dbReference type="NCBI Taxonomy" id="881009"/>
    <lineage>
        <taxon>Bacteria</taxon>
        <taxon>Pseudomonadati</taxon>
        <taxon>Bacteroidota</taxon>
        <taxon>Flavobacteriia</taxon>
        <taxon>Flavobacteriales</taxon>
        <taxon>Flavobacteriaceae</taxon>
        <taxon>Mariniflexile</taxon>
    </lineage>
</organism>
<proteinExistence type="predicted"/>
<reference evidence="2" key="1">
    <citation type="journal article" date="2019" name="Int. J. Syst. Evol. Microbiol.">
        <title>The Global Catalogue of Microorganisms (GCM) 10K type strain sequencing project: providing services to taxonomists for standard genome sequencing and annotation.</title>
        <authorList>
            <consortium name="The Broad Institute Genomics Platform"/>
            <consortium name="The Broad Institute Genome Sequencing Center for Infectious Disease"/>
            <person name="Wu L."/>
            <person name="Ma J."/>
        </authorList>
    </citation>
    <scope>NUCLEOTIDE SEQUENCE [LARGE SCALE GENOMIC DNA]</scope>
    <source>
        <strain evidence="2">CCUG 60529</strain>
    </source>
</reference>
<dbReference type="RefSeq" id="WP_379940371.1">
    <property type="nucleotide sequence ID" value="NZ_JBHTIB010000008.1"/>
</dbReference>
<dbReference type="InterPro" id="IPR013783">
    <property type="entry name" value="Ig-like_fold"/>
</dbReference>
<accession>A0ABW3BRN3</accession>
<dbReference type="Gene3D" id="2.60.40.10">
    <property type="entry name" value="Immunoglobulins"/>
    <property type="match status" value="1"/>
</dbReference>
<sequence>MKNKLTYLLLLIVITSSSFIVIQDRRSNGTMTLLTTKTVFVAGETVELQFSTNSKAMPVLYYSNSYGETLINAKLKNNILYYKIPSAISHKKGIASWKLLSKNKILSGQLKIIAQEQVSEMETYLGPPSIEAGGTDFTMLVVIPTDAFDNPAKDSTLVNVKHQFLTSEVSEEVYTKNLIAYKTIFSPLQTGKIIIGSESFGASSKEFDIQVLPAIPTNFYISAKRIHDYADGNQITTFTTSQIKDRYNNMVADGTYVEFFITTAKGSILKTSGTTIDGVATAKMIHPDRENDWIVKAIIEGMAESNTINLFYKGVINEFETSFTENNRQLTVGPLRSYMNQLIPDGLKVTLHIYSDGVLLDSVVKYSNYGKVVFLLHDDIYKSGDYTFKIETAGIENVYENKILQ</sequence>